<accession>A0ABQ6QFH7</accession>
<comment type="caution">
    <text evidence="2">The sequence shown here is derived from an EMBL/GenBank/DDBJ whole genome shotgun (WGS) entry which is preliminary data.</text>
</comment>
<dbReference type="EMBL" id="BTRJ01000030">
    <property type="protein sequence ID" value="GMR28553.1"/>
    <property type="molecule type" value="Genomic_DNA"/>
</dbReference>
<dbReference type="Proteomes" id="UP001306668">
    <property type="component" value="Unassembled WGS sequence"/>
</dbReference>
<dbReference type="InterPro" id="IPR020845">
    <property type="entry name" value="AMP-binding_CS"/>
</dbReference>
<evidence type="ECO:0000313" key="2">
    <source>
        <dbReference type="EMBL" id="GMR28553.1"/>
    </source>
</evidence>
<dbReference type="InterPro" id="IPR045851">
    <property type="entry name" value="AMP-bd_C_sf"/>
</dbReference>
<reference evidence="3" key="1">
    <citation type="submission" date="2023-07" db="EMBL/GenBank/DDBJ databases">
        <title>Genome sequence of Stenotrophomonas sp. Alg010 isolated from Sargassum waste.</title>
        <authorList>
            <person name="Mohapatra"/>
            <person name="B.R."/>
        </authorList>
    </citation>
    <scope>NUCLEOTIDE SEQUENCE [LARGE SCALE GENOMIC DNA]</scope>
    <source>
        <strain evidence="3">Alg010</strain>
    </source>
</reference>
<feature type="domain" description="AMP-dependent synthetase/ligase" evidence="1">
    <location>
        <begin position="110"/>
        <end position="325"/>
    </location>
</feature>
<name>A0ABQ6QFH7_9GAMM</name>
<dbReference type="Gene3D" id="3.30.300.30">
    <property type="match status" value="1"/>
</dbReference>
<evidence type="ECO:0000313" key="3">
    <source>
        <dbReference type="Proteomes" id="UP001306668"/>
    </source>
</evidence>
<dbReference type="InterPro" id="IPR042099">
    <property type="entry name" value="ANL_N_sf"/>
</dbReference>
<dbReference type="PANTHER" id="PTHR43767">
    <property type="entry name" value="LONG-CHAIN-FATTY-ACID--COA LIGASE"/>
    <property type="match status" value="1"/>
</dbReference>
<keyword evidence="3" id="KW-1185">Reference proteome</keyword>
<sequence length="463" mass="50163">MFARVLEQHGDQIAVILPGGESLAYRELAARADAAWAAVDPAWGVIALECANTLDNLLAYLGALRAGQPVLLLDASLNDTLREQVIDHYSISHVRRPDGQWHATGRRAAAVSAELAVLLPTSGSTGSSKLVRLSAGNLQANAQSIQEYLGIDGAQRAITSLPMHYSYGLSVVNSHLLAGATLLLTAESVVSRSFWDFFRQHEATSLSGVPTHYEMLKQFRFERMSLPSLQTLTQAGGRLAGPTIEWFHNLAEQRGQRFFVMYGQTEATARIAYVPHEVLASKIGSVGVAIPGGMLSLVDEQGQVIERAGEVGELRYRGANVMLGYAEGPGDLALGDIQQGVLSTGDLARFDDDGYYYVVGRLKRMIKVFGNRFGLDEMESTLRADGWDVVMTGRDDLVVAILVRPEDDACERLRQDIAARYKLNPIAVRVLPVDAIPLSSSGKILYADLLQQAEAGQGAARAT</sequence>
<dbReference type="Pfam" id="PF00501">
    <property type="entry name" value="AMP-binding"/>
    <property type="match status" value="1"/>
</dbReference>
<dbReference type="Gene3D" id="3.40.50.12780">
    <property type="entry name" value="N-terminal domain of ligase-like"/>
    <property type="match status" value="1"/>
</dbReference>
<evidence type="ECO:0000259" key="1">
    <source>
        <dbReference type="Pfam" id="PF00501"/>
    </source>
</evidence>
<dbReference type="PANTHER" id="PTHR43767:SF10">
    <property type="entry name" value="SURFACTIN SYNTHASE SUBUNIT 1"/>
    <property type="match status" value="1"/>
</dbReference>
<organism evidence="2 3">
    <name type="scientific">Stenotrophomonas sepilia</name>
    <dbReference type="NCBI Taxonomy" id="2860290"/>
    <lineage>
        <taxon>Bacteria</taxon>
        <taxon>Pseudomonadati</taxon>
        <taxon>Pseudomonadota</taxon>
        <taxon>Gammaproteobacteria</taxon>
        <taxon>Lysobacterales</taxon>
        <taxon>Lysobacteraceae</taxon>
        <taxon>Stenotrophomonas</taxon>
        <taxon>Stenotrophomonas maltophilia group</taxon>
    </lineage>
</organism>
<dbReference type="RefSeq" id="WP_338167920.1">
    <property type="nucleotide sequence ID" value="NZ_BTRJ01000030.1"/>
</dbReference>
<dbReference type="InterPro" id="IPR050237">
    <property type="entry name" value="ATP-dep_AMP-bd_enzyme"/>
</dbReference>
<protein>
    <submittedName>
        <fullName evidence="2">AMP-binding protein</fullName>
    </submittedName>
</protein>
<proteinExistence type="predicted"/>
<gene>
    <name evidence="2" type="ORF">STENOSP10_27730</name>
</gene>
<dbReference type="PROSITE" id="PS00455">
    <property type="entry name" value="AMP_BINDING"/>
    <property type="match status" value="1"/>
</dbReference>
<dbReference type="SUPFAM" id="SSF56801">
    <property type="entry name" value="Acetyl-CoA synthetase-like"/>
    <property type="match status" value="1"/>
</dbReference>
<dbReference type="InterPro" id="IPR000873">
    <property type="entry name" value="AMP-dep_synth/lig_dom"/>
</dbReference>